<dbReference type="Gene3D" id="3.40.30.10">
    <property type="entry name" value="Glutaredoxin"/>
    <property type="match status" value="1"/>
</dbReference>
<evidence type="ECO:0000313" key="2">
    <source>
        <dbReference type="EMBL" id="SDW57440.1"/>
    </source>
</evidence>
<gene>
    <name evidence="2" type="ORF">SAMN05421781_1800</name>
</gene>
<dbReference type="STRING" id="1122204.SAMN05421781_1800"/>
<dbReference type="CDD" id="cd02976">
    <property type="entry name" value="NrdH"/>
    <property type="match status" value="1"/>
</dbReference>
<dbReference type="EMBL" id="FNNC01000003">
    <property type="protein sequence ID" value="SDW57440.1"/>
    <property type="molecule type" value="Genomic_DNA"/>
</dbReference>
<dbReference type="AlphaFoldDB" id="A0A1H2UMZ6"/>
<feature type="domain" description="Glutaredoxin" evidence="1">
    <location>
        <begin position="5"/>
        <end position="49"/>
    </location>
</feature>
<sequence>MNYEVQIFTQPNCSSCAKVKGWFQENRISFIEKDIVNDPQANQEFGALNEKFVPITIIITDDKRYQVVGPNLKKIKTLVTTVGISGQSN</sequence>
<dbReference type="OrthoDB" id="9795531at2"/>
<evidence type="ECO:0000259" key="1">
    <source>
        <dbReference type="Pfam" id="PF00462"/>
    </source>
</evidence>
<accession>A0A1H2UMZ6</accession>
<proteinExistence type="predicted"/>
<dbReference type="Proteomes" id="UP000199488">
    <property type="component" value="Unassembled WGS sequence"/>
</dbReference>
<dbReference type="InterPro" id="IPR036249">
    <property type="entry name" value="Thioredoxin-like_sf"/>
</dbReference>
<name>A0A1H2UMZ6_9BACI</name>
<dbReference type="InterPro" id="IPR002109">
    <property type="entry name" value="Glutaredoxin"/>
</dbReference>
<organism evidence="2 3">
    <name type="scientific">Marinococcus luteus</name>
    <dbReference type="NCBI Taxonomy" id="1122204"/>
    <lineage>
        <taxon>Bacteria</taxon>
        <taxon>Bacillati</taxon>
        <taxon>Bacillota</taxon>
        <taxon>Bacilli</taxon>
        <taxon>Bacillales</taxon>
        <taxon>Bacillaceae</taxon>
        <taxon>Marinococcus</taxon>
    </lineage>
</organism>
<evidence type="ECO:0000313" key="3">
    <source>
        <dbReference type="Proteomes" id="UP000199488"/>
    </source>
</evidence>
<dbReference type="SUPFAM" id="SSF52833">
    <property type="entry name" value="Thioredoxin-like"/>
    <property type="match status" value="1"/>
</dbReference>
<dbReference type="RefSeq" id="WP_091613972.1">
    <property type="nucleotide sequence ID" value="NZ_FNNC01000003.1"/>
</dbReference>
<reference evidence="2 3" key="1">
    <citation type="submission" date="2016-10" db="EMBL/GenBank/DDBJ databases">
        <authorList>
            <person name="de Groot N.N."/>
        </authorList>
    </citation>
    <scope>NUCLEOTIDE SEQUENCE [LARGE SCALE GENOMIC DNA]</scope>
    <source>
        <strain evidence="2 3">DSM 23126</strain>
    </source>
</reference>
<protein>
    <submittedName>
        <fullName evidence="2">Glutaredoxin</fullName>
    </submittedName>
</protein>
<keyword evidence="3" id="KW-1185">Reference proteome</keyword>
<dbReference type="Pfam" id="PF00462">
    <property type="entry name" value="Glutaredoxin"/>
    <property type="match status" value="1"/>
</dbReference>